<feature type="domain" description="ABC transporter" evidence="4">
    <location>
        <begin position="6"/>
        <end position="227"/>
    </location>
</feature>
<accession>A0A857MNB7</accession>
<dbReference type="KEGG" id="mama:GII36_04410"/>
<keyword evidence="1" id="KW-0813">Transport</keyword>
<dbReference type="InterPro" id="IPR015854">
    <property type="entry name" value="ABC_transpr_LolD-like"/>
</dbReference>
<evidence type="ECO:0000256" key="3">
    <source>
        <dbReference type="ARBA" id="ARBA00022840"/>
    </source>
</evidence>
<dbReference type="GO" id="GO:0022857">
    <property type="term" value="F:transmembrane transporter activity"/>
    <property type="evidence" value="ECO:0007669"/>
    <property type="project" value="TreeGrafter"/>
</dbReference>
<name>A0A857MNB7_9BACT</name>
<dbReference type="AlphaFoldDB" id="A0A857MNB7"/>
<proteinExistence type="predicted"/>
<reference evidence="5" key="1">
    <citation type="journal article" date="2021" name="Nat. Microbiol.">
        <title>Cocultivation of an ultrasmall environmental parasitic bacterium with lytic ability against bacteria associated with wastewater foams.</title>
        <authorList>
            <person name="Batinovic S."/>
            <person name="Rose J.J.A."/>
            <person name="Ratcliffe J."/>
            <person name="Seviour R.J."/>
            <person name="Petrovski S."/>
        </authorList>
    </citation>
    <scope>NUCLEOTIDE SEQUENCE</scope>
    <source>
        <strain evidence="5">JR1</strain>
    </source>
</reference>
<sequence length="227" mass="24541">MVMTIVDAHNISKTYAGNGQKTTVLHDISLRIYEHEFVAIVGPSGSGKSTLVKLLGLLDKPGRGTIKLFGETLPRSDKAQSRIRNEQIGFVFQDYRLIPHYSALDNVAVPLKIAGYSRGHQKKRAAELLKLVGLESVAHHKASQLSGGQQQRVGIARALVLQPKLLIADEPTGNLDSATGESIMKILRTIHSKLGTTLVVVTHSAEVAAQASRTITIRDGRVAGEQL</sequence>
<dbReference type="CDD" id="cd03255">
    <property type="entry name" value="ABC_MJ0796_LolCDE_FtsE"/>
    <property type="match status" value="1"/>
</dbReference>
<dbReference type="PROSITE" id="PS00211">
    <property type="entry name" value="ABC_TRANSPORTER_1"/>
    <property type="match status" value="1"/>
</dbReference>
<dbReference type="PANTHER" id="PTHR24220">
    <property type="entry name" value="IMPORT ATP-BINDING PROTEIN"/>
    <property type="match status" value="1"/>
</dbReference>
<dbReference type="Pfam" id="PF00005">
    <property type="entry name" value="ABC_tran"/>
    <property type="match status" value="1"/>
</dbReference>
<dbReference type="GO" id="GO:0098796">
    <property type="term" value="C:membrane protein complex"/>
    <property type="evidence" value="ECO:0007669"/>
    <property type="project" value="UniProtKB-ARBA"/>
</dbReference>
<dbReference type="InterPro" id="IPR027417">
    <property type="entry name" value="P-loop_NTPase"/>
</dbReference>
<dbReference type="EMBL" id="CP045921">
    <property type="protein sequence ID" value="QHN43072.1"/>
    <property type="molecule type" value="Genomic_DNA"/>
</dbReference>
<dbReference type="FunFam" id="3.40.50.300:FF:000032">
    <property type="entry name" value="Export ABC transporter ATP-binding protein"/>
    <property type="match status" value="1"/>
</dbReference>
<evidence type="ECO:0000259" key="4">
    <source>
        <dbReference type="PROSITE" id="PS50893"/>
    </source>
</evidence>
<dbReference type="SMART" id="SM00382">
    <property type="entry name" value="AAA"/>
    <property type="match status" value="1"/>
</dbReference>
<keyword evidence="2" id="KW-0547">Nucleotide-binding</keyword>
<dbReference type="InterPro" id="IPR017871">
    <property type="entry name" value="ABC_transporter-like_CS"/>
</dbReference>
<evidence type="ECO:0000256" key="1">
    <source>
        <dbReference type="ARBA" id="ARBA00022448"/>
    </source>
</evidence>
<keyword evidence="6" id="KW-1185">Reference proteome</keyword>
<dbReference type="GO" id="GO:0016887">
    <property type="term" value="F:ATP hydrolysis activity"/>
    <property type="evidence" value="ECO:0007669"/>
    <property type="project" value="InterPro"/>
</dbReference>
<dbReference type="InterPro" id="IPR017911">
    <property type="entry name" value="MacB-like_ATP-bd"/>
</dbReference>
<dbReference type="InterPro" id="IPR003593">
    <property type="entry name" value="AAA+_ATPase"/>
</dbReference>
<organism evidence="5 6">
    <name type="scientific">Candidatus Mycosynbacter amalyticus</name>
    <dbReference type="NCBI Taxonomy" id="2665156"/>
    <lineage>
        <taxon>Bacteria</taxon>
        <taxon>Candidatus Saccharimonadota</taxon>
        <taxon>Candidatus Saccharimonadota incertae sedis</taxon>
        <taxon>Candidatus Mycosynbacter</taxon>
    </lineage>
</organism>
<evidence type="ECO:0000313" key="5">
    <source>
        <dbReference type="EMBL" id="QHN43072.1"/>
    </source>
</evidence>
<dbReference type="InterPro" id="IPR003439">
    <property type="entry name" value="ABC_transporter-like_ATP-bd"/>
</dbReference>
<keyword evidence="3 5" id="KW-0067">ATP-binding</keyword>
<dbReference type="GO" id="GO:0005524">
    <property type="term" value="F:ATP binding"/>
    <property type="evidence" value="ECO:0007669"/>
    <property type="project" value="UniProtKB-KW"/>
</dbReference>
<dbReference type="SUPFAM" id="SSF52540">
    <property type="entry name" value="P-loop containing nucleoside triphosphate hydrolases"/>
    <property type="match status" value="1"/>
</dbReference>
<evidence type="ECO:0000313" key="6">
    <source>
        <dbReference type="Proteomes" id="UP001059824"/>
    </source>
</evidence>
<gene>
    <name evidence="5" type="ORF">GII36_04410</name>
</gene>
<dbReference type="PROSITE" id="PS50893">
    <property type="entry name" value="ABC_TRANSPORTER_2"/>
    <property type="match status" value="1"/>
</dbReference>
<dbReference type="GO" id="GO:0005886">
    <property type="term" value="C:plasma membrane"/>
    <property type="evidence" value="ECO:0007669"/>
    <property type="project" value="TreeGrafter"/>
</dbReference>
<dbReference type="Gene3D" id="3.40.50.300">
    <property type="entry name" value="P-loop containing nucleotide triphosphate hydrolases"/>
    <property type="match status" value="1"/>
</dbReference>
<protein>
    <submittedName>
        <fullName evidence="5">ATP-binding cassette domain-containing protein</fullName>
    </submittedName>
</protein>
<evidence type="ECO:0000256" key="2">
    <source>
        <dbReference type="ARBA" id="ARBA00022741"/>
    </source>
</evidence>
<dbReference type="Proteomes" id="UP001059824">
    <property type="component" value="Chromosome"/>
</dbReference>